<protein>
    <submittedName>
        <fullName evidence="1">Uncharacterized protein</fullName>
    </submittedName>
</protein>
<dbReference type="EMBL" id="HG992979">
    <property type="protein sequence ID" value="CAE7028404.1"/>
    <property type="molecule type" value="Genomic_DNA"/>
</dbReference>
<name>A0A6S6VZ79_9PLEO</name>
<reference evidence="1" key="1">
    <citation type="submission" date="2021-02" db="EMBL/GenBank/DDBJ databases">
        <authorList>
            <person name="Syme A R."/>
            <person name="Syme A R."/>
            <person name="Moolhuijzen P."/>
        </authorList>
    </citation>
    <scope>NUCLEOTIDE SEQUENCE</scope>
    <source>
        <strain evidence="1">W1-1</strain>
    </source>
</reference>
<sequence length="71" mass="7589">MVVVFGSLASLSLIAVGFIRYTPGIPRVFSCSIAISGACHVQNKGHLDQQLTCIRPGFDLENKASRSLSPI</sequence>
<accession>A0A6S6VZ79</accession>
<dbReference type="AlphaFoldDB" id="A0A6S6VZ79"/>
<dbReference type="Proteomes" id="UP000472372">
    <property type="component" value="Chromosome 3"/>
</dbReference>
<gene>
    <name evidence="1" type="ORF">PTTW11_04424</name>
</gene>
<proteinExistence type="predicted"/>
<evidence type="ECO:0000313" key="1">
    <source>
        <dbReference type="EMBL" id="CAE7028404.1"/>
    </source>
</evidence>
<evidence type="ECO:0000313" key="2">
    <source>
        <dbReference type="Proteomes" id="UP000472372"/>
    </source>
</evidence>
<organism evidence="1 2">
    <name type="scientific">Pyrenophora teres f. teres</name>
    <dbReference type="NCBI Taxonomy" id="97479"/>
    <lineage>
        <taxon>Eukaryota</taxon>
        <taxon>Fungi</taxon>
        <taxon>Dikarya</taxon>
        <taxon>Ascomycota</taxon>
        <taxon>Pezizomycotina</taxon>
        <taxon>Dothideomycetes</taxon>
        <taxon>Pleosporomycetidae</taxon>
        <taxon>Pleosporales</taxon>
        <taxon>Pleosporineae</taxon>
        <taxon>Pleosporaceae</taxon>
        <taxon>Pyrenophora</taxon>
    </lineage>
</organism>